<comment type="caution">
    <text evidence="1">The sequence shown here is derived from an EMBL/GenBank/DDBJ whole genome shotgun (WGS) entry which is preliminary data.</text>
</comment>
<keyword evidence="2" id="KW-1185">Reference proteome</keyword>
<organism evidence="1 2">
    <name type="scientific">Parelaphostrongylus tenuis</name>
    <name type="common">Meningeal worm</name>
    <dbReference type="NCBI Taxonomy" id="148309"/>
    <lineage>
        <taxon>Eukaryota</taxon>
        <taxon>Metazoa</taxon>
        <taxon>Ecdysozoa</taxon>
        <taxon>Nematoda</taxon>
        <taxon>Chromadorea</taxon>
        <taxon>Rhabditida</taxon>
        <taxon>Rhabditina</taxon>
        <taxon>Rhabditomorpha</taxon>
        <taxon>Strongyloidea</taxon>
        <taxon>Metastrongylidae</taxon>
        <taxon>Parelaphostrongylus</taxon>
    </lineage>
</organism>
<reference evidence="1" key="1">
    <citation type="submission" date="2021-06" db="EMBL/GenBank/DDBJ databases">
        <title>Parelaphostrongylus tenuis whole genome reference sequence.</title>
        <authorList>
            <person name="Garwood T.J."/>
            <person name="Larsen P.A."/>
            <person name="Fountain-Jones N.M."/>
            <person name="Garbe J.R."/>
            <person name="Macchietto M.G."/>
            <person name="Kania S.A."/>
            <person name="Gerhold R.W."/>
            <person name="Richards J.E."/>
            <person name="Wolf T.M."/>
        </authorList>
    </citation>
    <scope>NUCLEOTIDE SEQUENCE</scope>
    <source>
        <strain evidence="1">MNPRO001-30</strain>
        <tissue evidence="1">Meninges</tissue>
    </source>
</reference>
<dbReference type="Proteomes" id="UP001196413">
    <property type="component" value="Unassembled WGS sequence"/>
</dbReference>
<dbReference type="EMBL" id="JAHQIW010004023">
    <property type="protein sequence ID" value="KAJ1360901.1"/>
    <property type="molecule type" value="Genomic_DNA"/>
</dbReference>
<protein>
    <submittedName>
        <fullName evidence="1">Uncharacterized protein</fullName>
    </submittedName>
</protein>
<name>A0AAD5N5H9_PARTN</name>
<sequence length="142" mass="15856">MGVPNDCTSSARVAADYSHFFVARRAATFWNDSLAICVGVLTAVPRKSTVTQLSLTPNVKLHDVSSWQSKRNEATIGADRKGSRCLDCQHQPGPVMSVVQRLACAPEIWRFGFESRLRQMFLHSTPHRWVYCSIIPPQVAVK</sequence>
<dbReference type="AlphaFoldDB" id="A0AAD5N5H9"/>
<accession>A0AAD5N5H9</accession>
<gene>
    <name evidence="1" type="ORF">KIN20_020006</name>
</gene>
<proteinExistence type="predicted"/>
<evidence type="ECO:0000313" key="2">
    <source>
        <dbReference type="Proteomes" id="UP001196413"/>
    </source>
</evidence>
<evidence type="ECO:0000313" key="1">
    <source>
        <dbReference type="EMBL" id="KAJ1360901.1"/>
    </source>
</evidence>